<feature type="domain" description="PPIase FKBP-type" evidence="6">
    <location>
        <begin position="75"/>
        <end position="176"/>
    </location>
</feature>
<evidence type="ECO:0000256" key="1">
    <source>
        <dbReference type="ARBA" id="ARBA00000971"/>
    </source>
</evidence>
<accession>A0AAP2CIA7</accession>
<comment type="caution">
    <text evidence="7">The sequence shown here is derived from an EMBL/GenBank/DDBJ whole genome shotgun (WGS) entry which is preliminary data.</text>
</comment>
<proteinExistence type="inferred from homology"/>
<protein>
    <recommendedName>
        <fullName evidence="5">Peptidyl-prolyl cis-trans isomerase</fullName>
        <ecNumber evidence="5">5.2.1.8</ecNumber>
    </recommendedName>
</protein>
<evidence type="ECO:0000259" key="6">
    <source>
        <dbReference type="PROSITE" id="PS50059"/>
    </source>
</evidence>
<dbReference type="PANTHER" id="PTHR10516">
    <property type="entry name" value="PEPTIDYL-PROLYL CIS-TRANS ISOMERASE"/>
    <property type="match status" value="1"/>
</dbReference>
<dbReference type="GO" id="GO:0003755">
    <property type="term" value="F:peptidyl-prolyl cis-trans isomerase activity"/>
    <property type="evidence" value="ECO:0007669"/>
    <property type="project" value="UniProtKB-UniRule"/>
</dbReference>
<dbReference type="InterPro" id="IPR001179">
    <property type="entry name" value="PPIase_FKBP_dom"/>
</dbReference>
<dbReference type="RefSeq" id="WP_213945208.1">
    <property type="nucleotide sequence ID" value="NZ_JAHCMY010000004.1"/>
</dbReference>
<evidence type="ECO:0000256" key="4">
    <source>
        <dbReference type="PROSITE-ProRule" id="PRU00277"/>
    </source>
</evidence>
<dbReference type="Gene3D" id="3.10.50.40">
    <property type="match status" value="1"/>
</dbReference>
<dbReference type="EMBL" id="JAHCMY010000004">
    <property type="protein sequence ID" value="MBS9524350.1"/>
    <property type="molecule type" value="Genomic_DNA"/>
</dbReference>
<dbReference type="PANTHER" id="PTHR10516:SF443">
    <property type="entry name" value="FK506-BINDING PROTEIN 59-RELATED"/>
    <property type="match status" value="1"/>
</dbReference>
<organism evidence="7 8">
    <name type="scientific">Litoribacter ruber</name>
    <dbReference type="NCBI Taxonomy" id="702568"/>
    <lineage>
        <taxon>Bacteria</taxon>
        <taxon>Pseudomonadati</taxon>
        <taxon>Bacteroidota</taxon>
        <taxon>Cytophagia</taxon>
        <taxon>Cytophagales</taxon>
        <taxon>Cyclobacteriaceae</taxon>
        <taxon>Litoribacter</taxon>
    </lineage>
</organism>
<dbReference type="SUPFAM" id="SSF54534">
    <property type="entry name" value="FKBP-like"/>
    <property type="match status" value="1"/>
</dbReference>
<comment type="similarity">
    <text evidence="5">Belongs to the FKBP-type PPIase family.</text>
</comment>
<gene>
    <name evidence="7" type="ORF">KI659_10015</name>
</gene>
<dbReference type="InterPro" id="IPR046357">
    <property type="entry name" value="PPIase_dom_sf"/>
</dbReference>
<evidence type="ECO:0000313" key="8">
    <source>
        <dbReference type="Proteomes" id="UP001319104"/>
    </source>
</evidence>
<dbReference type="InterPro" id="IPR050689">
    <property type="entry name" value="FKBP-type_PPIase"/>
</dbReference>
<keyword evidence="2 4" id="KW-0697">Rotamase</keyword>
<name>A0AAP2CIA7_9BACT</name>
<evidence type="ECO:0000256" key="3">
    <source>
        <dbReference type="ARBA" id="ARBA00023235"/>
    </source>
</evidence>
<sequence>MKKSFLAIIGSALLFAACINDEESLQNIRDRDITSIEQYMQETPIAGVKTEKDGGTGIVMIWHNEVENGRSPQQGDSVYVNYTGRFLDGRVFDTSVDSVAQEHGITRQAPFVPWGYVFGFGQVIEGFDFAVFNMKVGETVTTLIPSIYAYGAGGSRDGSIQPHTPLRFDIELVSIPDAPEEEI</sequence>
<dbReference type="Proteomes" id="UP001319104">
    <property type="component" value="Unassembled WGS sequence"/>
</dbReference>
<evidence type="ECO:0000313" key="7">
    <source>
        <dbReference type="EMBL" id="MBS9524350.1"/>
    </source>
</evidence>
<evidence type="ECO:0000256" key="5">
    <source>
        <dbReference type="RuleBase" id="RU003915"/>
    </source>
</evidence>
<dbReference type="AlphaFoldDB" id="A0AAP2CIA7"/>
<comment type="catalytic activity">
    <reaction evidence="1 4 5">
        <text>[protein]-peptidylproline (omega=180) = [protein]-peptidylproline (omega=0)</text>
        <dbReference type="Rhea" id="RHEA:16237"/>
        <dbReference type="Rhea" id="RHEA-COMP:10747"/>
        <dbReference type="Rhea" id="RHEA-COMP:10748"/>
        <dbReference type="ChEBI" id="CHEBI:83833"/>
        <dbReference type="ChEBI" id="CHEBI:83834"/>
        <dbReference type="EC" id="5.2.1.8"/>
    </reaction>
</comment>
<dbReference type="Pfam" id="PF00254">
    <property type="entry name" value="FKBP_C"/>
    <property type="match status" value="1"/>
</dbReference>
<dbReference type="PROSITE" id="PS51257">
    <property type="entry name" value="PROKAR_LIPOPROTEIN"/>
    <property type="match status" value="1"/>
</dbReference>
<dbReference type="PROSITE" id="PS50059">
    <property type="entry name" value="FKBP_PPIASE"/>
    <property type="match status" value="1"/>
</dbReference>
<keyword evidence="8" id="KW-1185">Reference proteome</keyword>
<evidence type="ECO:0000256" key="2">
    <source>
        <dbReference type="ARBA" id="ARBA00023110"/>
    </source>
</evidence>
<reference evidence="7 8" key="1">
    <citation type="submission" date="2021-05" db="EMBL/GenBank/DDBJ databases">
        <authorList>
            <person name="Zhang Z.D."/>
            <person name="Osman G."/>
        </authorList>
    </citation>
    <scope>NUCLEOTIDE SEQUENCE [LARGE SCALE GENOMIC DNA]</scope>
    <source>
        <strain evidence="7 8">KCTC 32217</strain>
    </source>
</reference>
<dbReference type="EC" id="5.2.1.8" evidence="5"/>
<keyword evidence="3 4" id="KW-0413">Isomerase</keyword>